<dbReference type="PANTHER" id="PTHR31412">
    <property type="entry name" value="ZINC METALLOPROTEASE EGY1"/>
    <property type="match status" value="1"/>
</dbReference>
<gene>
    <name evidence="12" type="ORF">AVDCRST_MAG74-3335</name>
</gene>
<dbReference type="AlphaFoldDB" id="A0A6J4PZA5"/>
<feature type="transmembrane region" description="Helical" evidence="10">
    <location>
        <begin position="51"/>
        <end position="72"/>
    </location>
</feature>
<evidence type="ECO:0000256" key="2">
    <source>
        <dbReference type="ARBA" id="ARBA00004141"/>
    </source>
</evidence>
<comment type="cofactor">
    <cofactor evidence="1">
        <name>Zn(2+)</name>
        <dbReference type="ChEBI" id="CHEBI:29105"/>
    </cofactor>
</comment>
<evidence type="ECO:0000256" key="7">
    <source>
        <dbReference type="ARBA" id="ARBA00022946"/>
    </source>
</evidence>
<keyword evidence="9 10" id="KW-0472">Membrane</keyword>
<feature type="transmembrane region" description="Helical" evidence="10">
    <location>
        <begin position="92"/>
        <end position="112"/>
    </location>
</feature>
<feature type="transmembrane region" description="Helical" evidence="10">
    <location>
        <begin position="345"/>
        <end position="367"/>
    </location>
</feature>
<feature type="transmembrane region" description="Helical" evidence="10">
    <location>
        <begin position="124"/>
        <end position="145"/>
    </location>
</feature>
<keyword evidence="7" id="KW-0809">Transit peptide</keyword>
<dbReference type="GO" id="GO:0006508">
    <property type="term" value="P:proteolysis"/>
    <property type="evidence" value="ECO:0007669"/>
    <property type="project" value="UniProtKB-KW"/>
</dbReference>
<evidence type="ECO:0000256" key="10">
    <source>
        <dbReference type="SAM" id="Phobius"/>
    </source>
</evidence>
<comment type="subcellular location">
    <subcellularLocation>
        <location evidence="2">Membrane</location>
        <topology evidence="2">Multi-pass membrane protein</topology>
    </subcellularLocation>
</comment>
<keyword evidence="5 10" id="KW-0812">Transmembrane</keyword>
<name>A0A6J4PZA5_9BACT</name>
<accession>A0A6J4PZA5</accession>
<dbReference type="GO" id="GO:0016020">
    <property type="term" value="C:membrane"/>
    <property type="evidence" value="ECO:0007669"/>
    <property type="project" value="UniProtKB-SubCell"/>
</dbReference>
<feature type="transmembrane region" description="Helical" evidence="10">
    <location>
        <begin position="190"/>
        <end position="211"/>
    </location>
</feature>
<keyword evidence="6" id="KW-0378">Hydrolase</keyword>
<dbReference type="Pfam" id="PF02163">
    <property type="entry name" value="Peptidase_M50"/>
    <property type="match status" value="1"/>
</dbReference>
<keyword evidence="8 10" id="KW-1133">Transmembrane helix</keyword>
<reference evidence="12" key="1">
    <citation type="submission" date="2020-02" db="EMBL/GenBank/DDBJ databases">
        <authorList>
            <person name="Meier V. D."/>
        </authorList>
    </citation>
    <scope>NUCLEOTIDE SEQUENCE</scope>
    <source>
        <strain evidence="12">AVDCRST_MAG74</strain>
    </source>
</reference>
<evidence type="ECO:0000256" key="9">
    <source>
        <dbReference type="ARBA" id="ARBA00023136"/>
    </source>
</evidence>
<evidence type="ECO:0000256" key="5">
    <source>
        <dbReference type="ARBA" id="ARBA00022692"/>
    </source>
</evidence>
<dbReference type="InterPro" id="IPR044838">
    <property type="entry name" value="EGY1-like"/>
</dbReference>
<evidence type="ECO:0000256" key="3">
    <source>
        <dbReference type="ARBA" id="ARBA00007931"/>
    </source>
</evidence>
<feature type="transmembrane region" description="Helical" evidence="10">
    <location>
        <begin position="252"/>
        <end position="272"/>
    </location>
</feature>
<dbReference type="InterPro" id="IPR008915">
    <property type="entry name" value="Peptidase_M50"/>
</dbReference>
<proteinExistence type="inferred from homology"/>
<sequence>MRECANYEFGIIIQARNLQFAVRNFFVPDLNSLTNQLFDRREAMRPTRRTWLKHFALLLVAFFTVTIAGSLQPFGSIQIFSDVPEPETWTEIFNFLLFLPALYFQLVFSTIGKLLNNFELLKNGVSFSASLLAILTAHEAGHYVACRLYRVDATLPYFIPMPPLLGPAGTLGAFIKIVSPMPSRRAVFDIGVAGPIAGFVTLVPILIFGLLTMREVSPEQAAAAAQNGLYFADPLLTQLLGKIIGVNPSLGFFNPFLAAAWVGMLVTSLNLIPSGQLDGGHAVYSIFGERVHFWTGRIAFAAVSVISLLGWFLYNSPSGFLFAVLLAVMLRVKHPEPLDDAPLDFVRKIVAVLTLVIFILCFVPFPIQIR</sequence>
<evidence type="ECO:0000256" key="1">
    <source>
        <dbReference type="ARBA" id="ARBA00001947"/>
    </source>
</evidence>
<dbReference type="PANTHER" id="PTHR31412:SF0">
    <property type="entry name" value="ZINC METALLOPROTEASE EGY1, CHLOROPLASTIC-RELATED"/>
    <property type="match status" value="1"/>
</dbReference>
<feature type="transmembrane region" description="Helical" evidence="10">
    <location>
        <begin position="293"/>
        <end position="314"/>
    </location>
</feature>
<dbReference type="CDD" id="cd06160">
    <property type="entry name" value="S2P-M50_like_2"/>
    <property type="match status" value="1"/>
</dbReference>
<keyword evidence="4" id="KW-0645">Protease</keyword>
<dbReference type="EMBL" id="CADCUR010000287">
    <property type="protein sequence ID" value="CAA9425988.1"/>
    <property type="molecule type" value="Genomic_DNA"/>
</dbReference>
<evidence type="ECO:0000256" key="6">
    <source>
        <dbReference type="ARBA" id="ARBA00022801"/>
    </source>
</evidence>
<evidence type="ECO:0000313" key="12">
    <source>
        <dbReference type="EMBL" id="CAA9425988.1"/>
    </source>
</evidence>
<dbReference type="GO" id="GO:0008233">
    <property type="term" value="F:peptidase activity"/>
    <property type="evidence" value="ECO:0007669"/>
    <property type="project" value="UniProtKB-KW"/>
</dbReference>
<evidence type="ECO:0000256" key="4">
    <source>
        <dbReference type="ARBA" id="ARBA00022670"/>
    </source>
</evidence>
<evidence type="ECO:0000259" key="11">
    <source>
        <dbReference type="Pfam" id="PF02163"/>
    </source>
</evidence>
<comment type="similarity">
    <text evidence="3">Belongs to the peptidase M50B family.</text>
</comment>
<feature type="domain" description="Peptidase M50" evidence="11">
    <location>
        <begin position="127"/>
        <end position="291"/>
    </location>
</feature>
<organism evidence="12">
    <name type="scientific">uncultured Pyrinomonadaceae bacterium</name>
    <dbReference type="NCBI Taxonomy" id="2283094"/>
    <lineage>
        <taxon>Bacteria</taxon>
        <taxon>Pseudomonadati</taxon>
        <taxon>Acidobacteriota</taxon>
        <taxon>Blastocatellia</taxon>
        <taxon>Blastocatellales</taxon>
        <taxon>Pyrinomonadaceae</taxon>
        <taxon>environmental samples</taxon>
    </lineage>
</organism>
<feature type="transmembrane region" description="Helical" evidence="10">
    <location>
        <begin position="157"/>
        <end position="178"/>
    </location>
</feature>
<protein>
    <recommendedName>
        <fullName evidence="11">Peptidase M50 domain-containing protein</fullName>
    </recommendedName>
</protein>
<evidence type="ECO:0000256" key="8">
    <source>
        <dbReference type="ARBA" id="ARBA00022989"/>
    </source>
</evidence>